<evidence type="ECO:0000313" key="1">
    <source>
        <dbReference type="EMBL" id="CAG74994.1"/>
    </source>
</evidence>
<protein>
    <submittedName>
        <fullName evidence="1">Uncharacterized protein</fullName>
    </submittedName>
</protein>
<dbReference type="AlphaFoldDB" id="Q6D5E8"/>
<dbReference type="EMBL" id="BX950851">
    <property type="protein sequence ID" value="CAG74994.1"/>
    <property type="molecule type" value="Genomic_DNA"/>
</dbReference>
<sequence length="52" mass="5762">MPTVQRLSAIIQGQKNGVNDPTNQNHACVFGRRSRGLCYFKGKWSLANGRKG</sequence>
<name>Q6D5E8_PECAS</name>
<reference evidence="1" key="1">
    <citation type="submission" date="2004-02" db="EMBL/GenBank/DDBJ databases">
        <title>The genome sequence of the enterobacterial phytopathogen Erwinia carotovora subsp. atroseptica SCRI1043 and functional genomic identification of novel virulence factors.</title>
        <authorList>
            <person name="Bell K.S."/>
            <person name="Sebaihia M."/>
            <person name="Pritchard L."/>
            <person name="Holden M."/>
            <person name="Hyman L.J."/>
            <person name="Holeva M.C."/>
            <person name="Thomson N.R."/>
            <person name="Bentley S.D."/>
            <person name="Churcher C."/>
            <person name="Mungall K."/>
            <person name="Atkin R."/>
            <person name="Bason N."/>
            <person name="Brooks K."/>
            <person name="Chillingworth T."/>
            <person name="Clark K."/>
            <person name="Doggett J."/>
            <person name="Fraser A."/>
            <person name="Hance Z."/>
            <person name="Hauser H."/>
            <person name="Jagels K."/>
            <person name="Moule S."/>
            <person name="Norbertczak H."/>
            <person name="Ormond D."/>
            <person name="Price C."/>
            <person name="Quail M.A."/>
            <person name="Sanders M."/>
            <person name="Walker D."/>
            <person name="Whitehead S."/>
            <person name="Salmond G.P.C."/>
            <person name="Birch P.R.J."/>
            <person name="Barrell B.G."/>
            <person name="Parkhill J."/>
            <person name="Toth I.K."/>
        </authorList>
    </citation>
    <scope>NUCLEOTIDE SEQUENCE</scope>
    <source>
        <strain evidence="1">SCRI1043</strain>
    </source>
</reference>
<dbReference type="Proteomes" id="UP000007966">
    <property type="component" value="Chromosome"/>
</dbReference>
<dbReference type="KEGG" id="eca:ECA2092"/>
<gene>
    <name evidence="1" type="ordered locus">ECA2092</name>
</gene>
<keyword evidence="2" id="KW-1185">Reference proteome</keyword>
<proteinExistence type="predicted"/>
<dbReference type="STRING" id="218491.ECA2092"/>
<evidence type="ECO:0000313" key="2">
    <source>
        <dbReference type="Proteomes" id="UP000007966"/>
    </source>
</evidence>
<accession>Q6D5E8</accession>
<organism evidence="1 2">
    <name type="scientific">Pectobacterium atrosepticum (strain SCRI 1043 / ATCC BAA-672)</name>
    <name type="common">Erwinia carotovora subsp. atroseptica</name>
    <dbReference type="NCBI Taxonomy" id="218491"/>
    <lineage>
        <taxon>Bacteria</taxon>
        <taxon>Pseudomonadati</taxon>
        <taxon>Pseudomonadota</taxon>
        <taxon>Gammaproteobacteria</taxon>
        <taxon>Enterobacterales</taxon>
        <taxon>Pectobacteriaceae</taxon>
        <taxon>Pectobacterium</taxon>
    </lineage>
</organism>
<dbReference type="HOGENOM" id="CLU_3082905_0_0_6"/>